<gene>
    <name evidence="1" type="ORF">Fuma_02414</name>
</gene>
<dbReference type="RefSeq" id="WP_145944132.1">
    <property type="nucleotide sequence ID" value="NZ_CP017641.1"/>
</dbReference>
<sequence>MLLTNTTITQTTTATVAAGNAIVSGVESRGCFACPAHIADQPSEMSVAKRISVRRERRSGRVLPAMYLSHSKSWQQPWLSELKPLQAKPEVLLGLALGLSLS</sequence>
<dbReference type="AlphaFoldDB" id="A0A1P8WFF6"/>
<evidence type="ECO:0000313" key="1">
    <source>
        <dbReference type="EMBL" id="APZ92802.1"/>
    </source>
</evidence>
<proteinExistence type="predicted"/>
<evidence type="ECO:0000313" key="2">
    <source>
        <dbReference type="Proteomes" id="UP000187735"/>
    </source>
</evidence>
<keyword evidence="2" id="KW-1185">Reference proteome</keyword>
<organism evidence="1 2">
    <name type="scientific">Fuerstiella marisgermanici</name>
    <dbReference type="NCBI Taxonomy" id="1891926"/>
    <lineage>
        <taxon>Bacteria</taxon>
        <taxon>Pseudomonadati</taxon>
        <taxon>Planctomycetota</taxon>
        <taxon>Planctomycetia</taxon>
        <taxon>Planctomycetales</taxon>
        <taxon>Planctomycetaceae</taxon>
        <taxon>Fuerstiella</taxon>
    </lineage>
</organism>
<reference evidence="1 2" key="1">
    <citation type="journal article" date="2016" name="Front. Microbiol.">
        <title>Fuerstia marisgermanicae gen. nov., sp. nov., an Unusual Member of the Phylum Planctomycetes from the German Wadden Sea.</title>
        <authorList>
            <person name="Kohn T."/>
            <person name="Heuer A."/>
            <person name="Jogler M."/>
            <person name="Vollmers J."/>
            <person name="Boedeker C."/>
            <person name="Bunk B."/>
            <person name="Rast P."/>
            <person name="Borchert D."/>
            <person name="Glockner I."/>
            <person name="Freese H.M."/>
            <person name="Klenk H.P."/>
            <person name="Overmann J."/>
            <person name="Kaster A.K."/>
            <person name="Rohde M."/>
            <person name="Wiegand S."/>
            <person name="Jogler C."/>
        </authorList>
    </citation>
    <scope>NUCLEOTIDE SEQUENCE [LARGE SCALE GENOMIC DNA]</scope>
    <source>
        <strain evidence="1 2">NH11</strain>
    </source>
</reference>
<dbReference type="EMBL" id="CP017641">
    <property type="protein sequence ID" value="APZ92802.1"/>
    <property type="molecule type" value="Genomic_DNA"/>
</dbReference>
<protein>
    <submittedName>
        <fullName evidence="1">Uncharacterized protein</fullName>
    </submittedName>
</protein>
<dbReference type="Proteomes" id="UP000187735">
    <property type="component" value="Chromosome"/>
</dbReference>
<dbReference type="KEGG" id="fmr:Fuma_02414"/>
<accession>A0A1P8WFF6</accession>
<name>A0A1P8WFF6_9PLAN</name>